<gene>
    <name evidence="5" type="ORF">IMCC3088_1662</name>
</gene>
<dbReference type="AlphaFoldDB" id="F3L295"/>
<feature type="domain" description="HTH araC/xylS-type" evidence="4">
    <location>
        <begin position="253"/>
        <end position="353"/>
    </location>
</feature>
<dbReference type="STRING" id="2518989.IMCC3088_1662"/>
<dbReference type="Proteomes" id="UP000005615">
    <property type="component" value="Unassembled WGS sequence"/>
</dbReference>
<dbReference type="InterPro" id="IPR018060">
    <property type="entry name" value="HTH_AraC"/>
</dbReference>
<dbReference type="Pfam" id="PF12833">
    <property type="entry name" value="HTH_18"/>
    <property type="match status" value="1"/>
</dbReference>
<keyword evidence="6" id="KW-1185">Reference proteome</keyword>
<dbReference type="InterPro" id="IPR009057">
    <property type="entry name" value="Homeodomain-like_sf"/>
</dbReference>
<dbReference type="Pfam" id="PF12625">
    <property type="entry name" value="Arabinose_bd"/>
    <property type="match status" value="1"/>
</dbReference>
<dbReference type="EMBL" id="AEIG01000046">
    <property type="protein sequence ID" value="EGG29552.1"/>
    <property type="molecule type" value="Genomic_DNA"/>
</dbReference>
<dbReference type="PROSITE" id="PS01124">
    <property type="entry name" value="HTH_ARAC_FAMILY_2"/>
    <property type="match status" value="1"/>
</dbReference>
<accession>F3L295</accession>
<keyword evidence="1" id="KW-0805">Transcription regulation</keyword>
<keyword evidence="2" id="KW-0238">DNA-binding</keyword>
<dbReference type="Gene3D" id="1.10.10.60">
    <property type="entry name" value="Homeodomain-like"/>
    <property type="match status" value="1"/>
</dbReference>
<dbReference type="InterPro" id="IPR018062">
    <property type="entry name" value="HTH_AraC-typ_CS"/>
</dbReference>
<dbReference type="SUPFAM" id="SSF46689">
    <property type="entry name" value="Homeodomain-like"/>
    <property type="match status" value="1"/>
</dbReference>
<proteinExistence type="predicted"/>
<dbReference type="GO" id="GO:0000976">
    <property type="term" value="F:transcription cis-regulatory region binding"/>
    <property type="evidence" value="ECO:0007669"/>
    <property type="project" value="TreeGrafter"/>
</dbReference>
<name>F3L295_9GAMM</name>
<keyword evidence="3" id="KW-0804">Transcription</keyword>
<evidence type="ECO:0000256" key="2">
    <source>
        <dbReference type="ARBA" id="ARBA00023125"/>
    </source>
</evidence>
<dbReference type="GO" id="GO:0003700">
    <property type="term" value="F:DNA-binding transcription factor activity"/>
    <property type="evidence" value="ECO:0007669"/>
    <property type="project" value="InterPro"/>
</dbReference>
<protein>
    <submittedName>
        <fullName evidence="5">Helix-turn-helix motif containing protein</fullName>
    </submittedName>
</protein>
<dbReference type="SMART" id="SM00342">
    <property type="entry name" value="HTH_ARAC"/>
    <property type="match status" value="1"/>
</dbReference>
<dbReference type="PANTHER" id="PTHR47894:SF1">
    <property type="entry name" value="HTH-TYPE TRANSCRIPTIONAL REGULATOR VQSM"/>
    <property type="match status" value="1"/>
</dbReference>
<sequence length="359" mass="40623">MFDSRLALTTRLIGDKIRQIVILFCQIDRGCLTIKAQLQQFEPLITLIQVELAHIGTHLSRPSIQTSQAFSEWYLEATQRLSSHCANNSVRAISRREVELMCRCGMSAINLRHAIEIVADYCAALEPRGGQLRLIETSKCARITLNSLRTETTTTSLLVDVIGLFSFYQLFQWLIGVPIPVQQLLLGKVQREHTLPFLVLFGAPMLTTQEDFSFDFPTHFLDMPMVRRPNEFEEFFRVHPCGIFDRSQTPLGHQVESLLVASYQLGQPAPTQEDLAATFGLSLSTFRRKLDNHNQDFLSIRNRAKLTVAKDKLANSQAPISEISSSLGFSDASAFRRYFKHMTSRTPSDWRLNVSATGL</sequence>
<evidence type="ECO:0000313" key="5">
    <source>
        <dbReference type="EMBL" id="EGG29552.1"/>
    </source>
</evidence>
<dbReference type="eggNOG" id="COG2207">
    <property type="taxonomic scope" value="Bacteria"/>
</dbReference>
<dbReference type="InterPro" id="IPR032687">
    <property type="entry name" value="AraC-type_N"/>
</dbReference>
<evidence type="ECO:0000256" key="3">
    <source>
        <dbReference type="ARBA" id="ARBA00023163"/>
    </source>
</evidence>
<comment type="caution">
    <text evidence="5">The sequence shown here is derived from an EMBL/GenBank/DDBJ whole genome shotgun (WGS) entry which is preliminary data.</text>
</comment>
<dbReference type="GO" id="GO:0005829">
    <property type="term" value="C:cytosol"/>
    <property type="evidence" value="ECO:0007669"/>
    <property type="project" value="TreeGrafter"/>
</dbReference>
<evidence type="ECO:0000256" key="1">
    <source>
        <dbReference type="ARBA" id="ARBA00023015"/>
    </source>
</evidence>
<evidence type="ECO:0000313" key="6">
    <source>
        <dbReference type="Proteomes" id="UP000005615"/>
    </source>
</evidence>
<dbReference type="PANTHER" id="PTHR47894">
    <property type="entry name" value="HTH-TYPE TRANSCRIPTIONAL REGULATOR GADX"/>
    <property type="match status" value="1"/>
</dbReference>
<reference evidence="5 6" key="1">
    <citation type="journal article" date="2011" name="J. Bacteriol.">
        <title>Genome sequence of strain IMCC3088, a proteorhodopsin-containing marine bacterium belonging to the OM60/NOR5 clade.</title>
        <authorList>
            <person name="Jang Y."/>
            <person name="Oh H.M."/>
            <person name="Kang I."/>
            <person name="Lee K."/>
            <person name="Yang S.J."/>
            <person name="Cho J.C."/>
        </authorList>
    </citation>
    <scope>NUCLEOTIDE SEQUENCE [LARGE SCALE GENOMIC DNA]</scope>
    <source>
        <strain evidence="5 6">IMCC3088</strain>
    </source>
</reference>
<dbReference type="PROSITE" id="PS00041">
    <property type="entry name" value="HTH_ARAC_FAMILY_1"/>
    <property type="match status" value="1"/>
</dbReference>
<evidence type="ECO:0000259" key="4">
    <source>
        <dbReference type="PROSITE" id="PS01124"/>
    </source>
</evidence>
<organism evidence="5 6">
    <name type="scientific">Aequoribacter fuscus</name>
    <dbReference type="NCBI Taxonomy" id="2518989"/>
    <lineage>
        <taxon>Bacteria</taxon>
        <taxon>Pseudomonadati</taxon>
        <taxon>Pseudomonadota</taxon>
        <taxon>Gammaproteobacteria</taxon>
        <taxon>Cellvibrionales</taxon>
        <taxon>Halieaceae</taxon>
        <taxon>Aequoribacter</taxon>
    </lineage>
</organism>